<gene>
    <name evidence="2" type="ORF">BXY41_11846</name>
</gene>
<protein>
    <submittedName>
        <fullName evidence="2">Putative zincin peptidase</fullName>
    </submittedName>
</protein>
<feature type="transmembrane region" description="Helical" evidence="1">
    <location>
        <begin position="162"/>
        <end position="185"/>
    </location>
</feature>
<keyword evidence="1" id="KW-0812">Transmembrane</keyword>
<dbReference type="AlphaFoldDB" id="A0A2S6HFV7"/>
<evidence type="ECO:0000313" key="2">
    <source>
        <dbReference type="EMBL" id="PPK76357.1"/>
    </source>
</evidence>
<dbReference type="RefSeq" id="WP_104439550.1">
    <property type="nucleotide sequence ID" value="NZ_PTJA01000018.1"/>
</dbReference>
<evidence type="ECO:0000256" key="1">
    <source>
        <dbReference type="SAM" id="Phobius"/>
    </source>
</evidence>
<feature type="transmembrane region" description="Helical" evidence="1">
    <location>
        <begin position="81"/>
        <end position="103"/>
    </location>
</feature>
<dbReference type="Proteomes" id="UP000237749">
    <property type="component" value="Unassembled WGS sequence"/>
</dbReference>
<evidence type="ECO:0000313" key="3">
    <source>
        <dbReference type="Proteomes" id="UP000237749"/>
    </source>
</evidence>
<keyword evidence="1" id="KW-0472">Membrane</keyword>
<reference evidence="2 3" key="1">
    <citation type="submission" date="2018-02" db="EMBL/GenBank/DDBJ databases">
        <title>Genomic Encyclopedia of Archaeal and Bacterial Type Strains, Phase II (KMG-II): from individual species to whole genera.</title>
        <authorList>
            <person name="Goeker M."/>
        </authorList>
    </citation>
    <scope>NUCLEOTIDE SEQUENCE [LARGE SCALE GENOMIC DNA]</scope>
    <source>
        <strain evidence="2 3">DSM 3808</strain>
    </source>
</reference>
<feature type="transmembrane region" description="Helical" evidence="1">
    <location>
        <begin position="35"/>
        <end position="58"/>
    </location>
</feature>
<organism evidence="2 3">
    <name type="scientific">Lacrimispora xylanisolvens</name>
    <dbReference type="NCBI Taxonomy" id="384636"/>
    <lineage>
        <taxon>Bacteria</taxon>
        <taxon>Bacillati</taxon>
        <taxon>Bacillota</taxon>
        <taxon>Clostridia</taxon>
        <taxon>Lachnospirales</taxon>
        <taxon>Lachnospiraceae</taxon>
        <taxon>Lacrimispora</taxon>
    </lineage>
</organism>
<sequence>MKFIKKIPLENEDKTRELKEQGWSRLKEPRSVSGAILWSMPISLILMLSATVWCYFLYPPFKNLLSGQQGFSLEITIGIEILYYLLGMILYLFIHELIHAAFIPGIRKSDKTYWGFNGLFGFVFTEEILTRKRMVVISLMPLFILSFAVPFLLAVFGGLSGYLIFLSVFNAGGACVDMLNVILILSQVPKDGILIANGYATFYRNPGRKA</sequence>
<feature type="transmembrane region" description="Helical" evidence="1">
    <location>
        <begin position="134"/>
        <end position="156"/>
    </location>
</feature>
<dbReference type="EMBL" id="PTJA01000018">
    <property type="protein sequence ID" value="PPK76357.1"/>
    <property type="molecule type" value="Genomic_DNA"/>
</dbReference>
<keyword evidence="1" id="KW-1133">Transmembrane helix</keyword>
<proteinExistence type="predicted"/>
<name>A0A2S6HFV7_9FIRM</name>
<dbReference type="Pfam" id="PF11667">
    <property type="entry name" value="DUF3267"/>
    <property type="match status" value="1"/>
</dbReference>
<accession>A0A2S6HFV7</accession>
<dbReference type="InterPro" id="IPR021683">
    <property type="entry name" value="DUF3267"/>
</dbReference>
<keyword evidence="3" id="KW-1185">Reference proteome</keyword>
<comment type="caution">
    <text evidence="2">The sequence shown here is derived from an EMBL/GenBank/DDBJ whole genome shotgun (WGS) entry which is preliminary data.</text>
</comment>
<dbReference type="OrthoDB" id="1778118at2"/>